<feature type="compositionally biased region" description="Basic and acidic residues" evidence="7">
    <location>
        <begin position="2347"/>
        <end position="2366"/>
    </location>
</feature>
<feature type="compositionally biased region" description="Polar residues" evidence="7">
    <location>
        <begin position="1369"/>
        <end position="1393"/>
    </location>
</feature>
<feature type="region of interest" description="Disordered" evidence="7">
    <location>
        <begin position="1001"/>
        <end position="1023"/>
    </location>
</feature>
<evidence type="ECO:0000256" key="2">
    <source>
        <dbReference type="ARBA" id="ARBA00004574"/>
    </source>
</evidence>
<evidence type="ECO:0000256" key="1">
    <source>
        <dbReference type="ARBA" id="ARBA00004123"/>
    </source>
</evidence>
<feature type="compositionally biased region" description="Polar residues" evidence="7">
    <location>
        <begin position="1530"/>
        <end position="1541"/>
    </location>
</feature>
<dbReference type="GO" id="GO:0000723">
    <property type="term" value="P:telomere maintenance"/>
    <property type="evidence" value="ECO:0007669"/>
    <property type="project" value="TreeGrafter"/>
</dbReference>
<dbReference type="InterPro" id="IPR011989">
    <property type="entry name" value="ARM-like"/>
</dbReference>
<dbReference type="EMBL" id="JAXCGZ010022684">
    <property type="protein sequence ID" value="KAK7027371.1"/>
    <property type="molecule type" value="Genomic_DNA"/>
</dbReference>
<feature type="compositionally biased region" description="Polar residues" evidence="7">
    <location>
        <begin position="1471"/>
        <end position="1481"/>
    </location>
</feature>
<protein>
    <recommendedName>
        <fullName evidence="8">Telomere-associated protein Rif1 N-terminal domain-containing protein</fullName>
    </recommendedName>
</protein>
<accession>A0AAN8ZWP3</accession>
<dbReference type="Gene3D" id="1.25.10.10">
    <property type="entry name" value="Leucine-rich Repeat Variant"/>
    <property type="match status" value="1"/>
</dbReference>
<reference evidence="9 10" key="1">
    <citation type="submission" date="2023-11" db="EMBL/GenBank/DDBJ databases">
        <title>Halocaridina rubra genome assembly.</title>
        <authorList>
            <person name="Smith C."/>
        </authorList>
    </citation>
    <scope>NUCLEOTIDE SEQUENCE [LARGE SCALE GENOMIC DNA]</scope>
    <source>
        <strain evidence="9">EP-1</strain>
        <tissue evidence="9">Whole</tissue>
    </source>
</reference>
<dbReference type="PANTHER" id="PTHR22928:SF3">
    <property type="entry name" value="TELOMERE-ASSOCIATED PROTEIN RIF1"/>
    <property type="match status" value="1"/>
</dbReference>
<feature type="region of interest" description="Disordered" evidence="7">
    <location>
        <begin position="2331"/>
        <end position="2366"/>
    </location>
</feature>
<feature type="compositionally biased region" description="Basic and acidic residues" evidence="7">
    <location>
        <begin position="1482"/>
        <end position="1493"/>
    </location>
</feature>
<feature type="compositionally biased region" description="Acidic residues" evidence="7">
    <location>
        <begin position="2236"/>
        <end position="2247"/>
    </location>
</feature>
<comment type="caution">
    <text evidence="9">The sequence shown here is derived from an EMBL/GenBank/DDBJ whole genome shotgun (WGS) entry which is preliminary data.</text>
</comment>
<gene>
    <name evidence="9" type="ORF">SK128_005114</name>
</gene>
<feature type="compositionally biased region" description="Polar residues" evidence="7">
    <location>
        <begin position="2103"/>
        <end position="2115"/>
    </location>
</feature>
<feature type="compositionally biased region" description="Polar residues" evidence="7">
    <location>
        <begin position="1512"/>
        <end position="1523"/>
    </location>
</feature>
<keyword evidence="3" id="KW-0158">Chromosome</keyword>
<evidence type="ECO:0000256" key="7">
    <source>
        <dbReference type="SAM" id="MobiDB-lite"/>
    </source>
</evidence>
<dbReference type="GO" id="GO:0005634">
    <property type="term" value="C:nucleus"/>
    <property type="evidence" value="ECO:0007669"/>
    <property type="project" value="UniProtKB-SubCell"/>
</dbReference>
<feature type="domain" description="Telomere-associated protein Rif1 N-terminal" evidence="8">
    <location>
        <begin position="56"/>
        <end position="354"/>
    </location>
</feature>
<proteinExistence type="predicted"/>
<dbReference type="InterPro" id="IPR016024">
    <property type="entry name" value="ARM-type_fold"/>
</dbReference>
<dbReference type="Proteomes" id="UP001381693">
    <property type="component" value="Unassembled WGS sequence"/>
</dbReference>
<evidence type="ECO:0000313" key="10">
    <source>
        <dbReference type="Proteomes" id="UP001381693"/>
    </source>
</evidence>
<comment type="subcellular location">
    <subcellularLocation>
        <location evidence="2">Chromosome</location>
        <location evidence="2">Telomere</location>
    </subcellularLocation>
    <subcellularLocation>
        <location evidence="1">Nucleus</location>
    </subcellularLocation>
</comment>
<feature type="region of interest" description="Disordered" evidence="7">
    <location>
        <begin position="1741"/>
        <end position="1761"/>
    </location>
</feature>
<evidence type="ECO:0000256" key="3">
    <source>
        <dbReference type="ARBA" id="ARBA00022454"/>
    </source>
</evidence>
<feature type="compositionally biased region" description="Low complexity" evidence="7">
    <location>
        <begin position="1883"/>
        <end position="1896"/>
    </location>
</feature>
<feature type="compositionally biased region" description="Low complexity" evidence="7">
    <location>
        <begin position="1687"/>
        <end position="1698"/>
    </location>
</feature>
<evidence type="ECO:0000256" key="6">
    <source>
        <dbReference type="ARBA" id="ARBA00023306"/>
    </source>
</evidence>
<keyword evidence="4" id="KW-0779">Telomere</keyword>
<dbReference type="Pfam" id="PF12231">
    <property type="entry name" value="Rif1_N"/>
    <property type="match status" value="1"/>
</dbReference>
<feature type="compositionally biased region" description="Polar residues" evidence="7">
    <location>
        <begin position="1677"/>
        <end position="1686"/>
    </location>
</feature>
<evidence type="ECO:0000256" key="5">
    <source>
        <dbReference type="ARBA" id="ARBA00023242"/>
    </source>
</evidence>
<feature type="region of interest" description="Disordered" evidence="7">
    <location>
        <begin position="1465"/>
        <end position="1549"/>
    </location>
</feature>
<feature type="compositionally biased region" description="Basic and acidic residues" evidence="7">
    <location>
        <begin position="1409"/>
        <end position="1429"/>
    </location>
</feature>
<feature type="compositionally biased region" description="Acidic residues" evidence="7">
    <location>
        <begin position="1620"/>
        <end position="1629"/>
    </location>
</feature>
<feature type="compositionally biased region" description="Basic and acidic residues" evidence="7">
    <location>
        <begin position="1630"/>
        <end position="1655"/>
    </location>
</feature>
<keyword evidence="6" id="KW-0131">Cell cycle</keyword>
<feature type="region of interest" description="Disordered" evidence="7">
    <location>
        <begin position="1095"/>
        <end position="1118"/>
    </location>
</feature>
<dbReference type="PANTHER" id="PTHR22928">
    <property type="entry name" value="TELOMERE-ASSOCIATED PROTEIN RIF1"/>
    <property type="match status" value="1"/>
</dbReference>
<dbReference type="GO" id="GO:0140445">
    <property type="term" value="C:chromosome, telomeric repeat region"/>
    <property type="evidence" value="ECO:0007669"/>
    <property type="project" value="TreeGrafter"/>
</dbReference>
<dbReference type="InterPro" id="IPR022031">
    <property type="entry name" value="Rif1_N"/>
</dbReference>
<feature type="region of interest" description="Disordered" evidence="7">
    <location>
        <begin position="1619"/>
        <end position="1705"/>
    </location>
</feature>
<dbReference type="SUPFAM" id="SSF48371">
    <property type="entry name" value="ARM repeat"/>
    <property type="match status" value="1"/>
</dbReference>
<feature type="region of interest" description="Disordered" evidence="7">
    <location>
        <begin position="1273"/>
        <end position="1293"/>
    </location>
</feature>
<feature type="compositionally biased region" description="Basic and acidic residues" evidence="7">
    <location>
        <begin position="2461"/>
        <end position="2474"/>
    </location>
</feature>
<feature type="region of interest" description="Disordered" evidence="7">
    <location>
        <begin position="2085"/>
        <end position="2125"/>
    </location>
</feature>
<evidence type="ECO:0000256" key="4">
    <source>
        <dbReference type="ARBA" id="ARBA00022895"/>
    </source>
</evidence>
<keyword evidence="10" id="KW-1185">Reference proteome</keyword>
<keyword evidence="5" id="KW-0539">Nucleus</keyword>
<feature type="region of interest" description="Disordered" evidence="7">
    <location>
        <begin position="1163"/>
        <end position="1193"/>
    </location>
</feature>
<feature type="region of interest" description="Disordered" evidence="7">
    <location>
        <begin position="2418"/>
        <end position="2569"/>
    </location>
</feature>
<feature type="region of interest" description="Disordered" evidence="7">
    <location>
        <begin position="2142"/>
        <end position="2258"/>
    </location>
</feature>
<feature type="region of interest" description="Disordered" evidence="7">
    <location>
        <begin position="1330"/>
        <end position="1429"/>
    </location>
</feature>
<feature type="compositionally biased region" description="Polar residues" evidence="7">
    <location>
        <begin position="1330"/>
        <end position="1347"/>
    </location>
</feature>
<organism evidence="9 10">
    <name type="scientific">Halocaridina rubra</name>
    <name type="common">Hawaiian red shrimp</name>
    <dbReference type="NCBI Taxonomy" id="373956"/>
    <lineage>
        <taxon>Eukaryota</taxon>
        <taxon>Metazoa</taxon>
        <taxon>Ecdysozoa</taxon>
        <taxon>Arthropoda</taxon>
        <taxon>Crustacea</taxon>
        <taxon>Multicrustacea</taxon>
        <taxon>Malacostraca</taxon>
        <taxon>Eumalacostraca</taxon>
        <taxon>Eucarida</taxon>
        <taxon>Decapoda</taxon>
        <taxon>Pleocyemata</taxon>
        <taxon>Caridea</taxon>
        <taxon>Atyoidea</taxon>
        <taxon>Atyidae</taxon>
        <taxon>Halocaridina</taxon>
    </lineage>
</organism>
<feature type="region of interest" description="Disordered" evidence="7">
    <location>
        <begin position="1881"/>
        <end position="1939"/>
    </location>
</feature>
<evidence type="ECO:0000313" key="9">
    <source>
        <dbReference type="EMBL" id="KAK7027371.1"/>
    </source>
</evidence>
<feature type="compositionally biased region" description="Basic and acidic residues" evidence="7">
    <location>
        <begin position="2248"/>
        <end position="2258"/>
    </location>
</feature>
<name>A0AAN8ZWP3_HALRR</name>
<sequence length="2797" mass="309620">MKEEPNLRELVEKCTAKSVAVRVSAYEELLQLCTNGDDDAKFNWSDYSSEIDAKKILSNIKSDLNNDSDDISYDAAGVCGCLLANAGFVSFVKMEDQKEIIKCLIQIINERQGRKMYIKTLWCIARSKLSVAAYSDNLPDIISAVIHILKSETSSAAALEALQIILTLSQVIPDVMSREVKSLFPIVFKYLFHDALRVRSIAYSVSSTFKTYIEDPNDSSAVDSSVTLVVVNDLQSVHCKKMIEFVAKEYPDVLTGWRLVIQMLGKVLHVGTSLINDLLEVVEKAFKSSNPGMRIEAFRCWKALIDNFALDDLVITNFKRLRLLLAPLKANNAKTEDIAREKLLVWWHLVIRLKNNAIEHFDLAVLPLLKYCFSGSLSSSSPGGHLVGGLAQRNLMMSVATTSTSPGRKFAGLHTLCAEVLAQLLSTGLDIANQQPFIYSTASLDIPLVTQSLFSRTYQVIFSCVSEALQSLSDDKNLRKTRHYALGVIIIKAIIARVTELVHCETNKKEAIEKVKELFTVFYELEKRCIPGDSLSHFVFMFYELILTGDKIALPLTVINSRSFYISIGSTVQGMMSGTLSNHLIHQLCKPSMLHLAKYKEGFFTLWIRLIENYKPSTGKLGFLQLVIKELDAVDSGLCCDLANIVRRLWAVTLRQLLQHIQETQIIDQGDGMEHEWSCVYSFLTYPVNHSVEIFRNVTEDFNQQIMADWSELWLKFIEFTPLAATSVPNSEVEHVSKAMLVICKKISSGSFSDSVGSAYNLMANILNLITQRFRYSELGKPSMRYVSSPAKPRKRPHQLQNLASCFELNVLLFNGLLQLGSCTGRLSTAKLLCESLTNILKGVTHDKMIIRIILELINPLTEALKINPSVRFNDETAKLFVRLLRTFSAAFEKHIGKAHTADHLQKLDSLFQVTLTSANKGVKLAGRQMWRDSFGSTKQMIPSSLKKILKDCSLPPVSLIDSQDDMDELQTEPKENVPENITVGVYKRIGVLEPSKLRSLKFESPTHNKKNLGTPKSKDKKDSMHLLEMREEDFVKIASPKSSKRILTEHQIEKLSERKDIPALYADLSQTASQVMIPTQFTSQYMDESILNEPARPDANKNASEAEMNKSSSKELTFSTYLRSNKDNSDSTNNIGIQNNSKDLLIKDSSLQGYETASSIGRDLVMGEDSPSSKGYQPVMGDDTPISKDHDLVKGNNTLNSKGKDPVMGTNLKQVNDSHELKDSDGKHAKEKATGFVRTGVICENYVDTRKDTKAGADILPKNSCEDVDAAASHSTDSDLRKESSAASSSVVKVITNDRTSSQQVSSDKITDIAVEKENFFKSLSITKNQPSTSVNAGSEILTSDSPPVRCTRNSQRKKAVNERNVRDSLTSKGDLEASQTQVLPLENSNKNKNNDKGTKRRANLRSSSKESHIKDQNDVENKKISKHDCSTENRNLTLEVDQMELESSINSVSTTLYNLLQKARRDNQESGSSTIVKESSPSKDDTADPAEKLASSPVATRTRKRDSMKSSKGTNVDQVSIKSKDNQVKPTEQNTSVSSADKLPPATKISGAISGPLDAVSTELPVSEVKNHPSSISAVVPVIGEKKSLSPVKHNTLSKKREATPCTSKLYSHSDSYYTDEELEEELRESSLEMQRSLKETPRSVIEEEFHDHTKSRRKSQTPSKKTVADIRSTLKGQSAVMTKSLSSPSSINSPSKEAPQTFVKKRIPLTMIEAPLMKTKDVKIMPPALDVKVSDIQTPVGSTCESDPDSEEPIPSSQENEPLYVNLVQRLSPAPYKKNNTCASLGNGMEGSSEKVKNAVSTSSSIHDLSNNKRKCTFDSNNVNLDYKRQKIEFYDHETSGRDAVQSVVEDAHESDGSEKVVSVKKNFGSENLIRICRKSSSNQSTPNSQSNSDGSDDVLVVTPPKVTRSGRKIVAPKKDMPEPMTPPGSGSQKRKKLELTFENASVYKSLQGSKMDISAKFWGSEMDSRVSEKSPKSTEENKDMEVEIITKINVQKKITDMFVTESKMNLIDEESLPDLCSSDSRLVKAIGSNDLQELPIELNSVADDEGLQRNDSQTTSHVVPPQVSLESICINNKAENTLTSIPENMDAEESDPTQEKTSPSKHGNSLSPKKKWTQTAQEREITVVTDVHDEKTISGCVNQGSSDEIEKTAVAQEEGPLGSSECCASFSNAEKRPIAYEGLSKTSLEERPMPSEGLSKTSLEEGPVPGEGLYKSSPEVDGNNVRQPAEISESDEDSSDLEVDVEKIDSDSNEKEIASVVECNQNRTHITVNPSVEVIEPPVQPTESVTYLPCENKQSSPSCDIVVVSSSDSKESISDDSLKILNKASDSSKEDSNSLENGQRIDEEFREIEKGKKNTDEVENNFEEHLEEVSPEKNLSKFATAVGTPERKKRIGSVKYAGSRAAMLVACAKQNIKNRDSPSAEITKYKVSASPLRRVTPGQSSPGTPPSHKRKHCEGDSDKPWAKHEPSPCASPSPSILKKPLLDDSFSRDNSPPSKQRRVSFADPPVSDRVEIPPSPKTLRGMRAQKRLDMTKADPPVKASSISSSQPDESQGEPESPTNINCSQPFYAPLVDCKDLVDCVATQLTSPFLYEGLKMVLEERGIHTVGHLSRLTEADINRLPIRTPKLSLTLQILQKYEENKLSGKKKTNAIIDDVEAQLSQIFSGEEPIGGQYPNGNSLYKADPRVLEELHISQGSKVTVLQSGLVDTDDLPVEEGITPLESYHNDIGCETINAFCKEISSNPRLLDDLVENISMELRNRLLQKILVELPYSAVVDTYYEYLKKRDASNP</sequence>
<evidence type="ECO:0000259" key="8">
    <source>
        <dbReference type="Pfam" id="PF12231"/>
    </source>
</evidence>